<feature type="chain" id="PRO_5046354288" evidence="10">
    <location>
        <begin position="33"/>
        <end position="1008"/>
    </location>
</feature>
<dbReference type="InterPro" id="IPR037066">
    <property type="entry name" value="Plug_dom_sf"/>
</dbReference>
<dbReference type="RefSeq" id="WP_010406458.1">
    <property type="nucleotide sequence ID" value="NZ_JAWXXV010000001.1"/>
</dbReference>
<evidence type="ECO:0000256" key="6">
    <source>
        <dbReference type="ARBA" id="ARBA00023136"/>
    </source>
</evidence>
<keyword evidence="5 9" id="KW-0798">TonB box</keyword>
<evidence type="ECO:0000256" key="8">
    <source>
        <dbReference type="PROSITE-ProRule" id="PRU01360"/>
    </source>
</evidence>
<dbReference type="Gene3D" id="2.40.170.20">
    <property type="entry name" value="TonB-dependent receptor, beta-barrel domain"/>
    <property type="match status" value="1"/>
</dbReference>
<evidence type="ECO:0000259" key="11">
    <source>
        <dbReference type="Pfam" id="PF00593"/>
    </source>
</evidence>
<dbReference type="SUPFAM" id="SSF56935">
    <property type="entry name" value="Porins"/>
    <property type="match status" value="1"/>
</dbReference>
<gene>
    <name evidence="13" type="ORF">SIL82_18690</name>
</gene>
<keyword evidence="3 8" id="KW-1134">Transmembrane beta strand</keyword>
<reference evidence="13 14" key="1">
    <citation type="submission" date="2023-11" db="EMBL/GenBank/DDBJ databases">
        <title>MicrobeMod: A computational toolkit for identifying prokaryotic methylation and restriction-modification with nanopore sequencing.</title>
        <authorList>
            <person name="Crits-Christoph A."/>
            <person name="Kang S.C."/>
            <person name="Lee H."/>
            <person name="Ostrov N."/>
        </authorList>
    </citation>
    <scope>NUCLEOTIDE SEQUENCE [LARGE SCALE GENOMIC DNA]</scope>
    <source>
        <strain evidence="13 14">ATCC 14820</strain>
    </source>
</reference>
<evidence type="ECO:0000256" key="2">
    <source>
        <dbReference type="ARBA" id="ARBA00022448"/>
    </source>
</evidence>
<dbReference type="InterPro" id="IPR000531">
    <property type="entry name" value="Beta-barrel_TonB"/>
</dbReference>
<keyword evidence="10" id="KW-0732">Signal</keyword>
<keyword evidence="6 8" id="KW-0472">Membrane</keyword>
<dbReference type="Pfam" id="PF00593">
    <property type="entry name" value="TonB_dep_Rec_b-barrel"/>
    <property type="match status" value="1"/>
</dbReference>
<dbReference type="PANTHER" id="PTHR47234">
    <property type="match status" value="1"/>
</dbReference>
<evidence type="ECO:0000256" key="4">
    <source>
        <dbReference type="ARBA" id="ARBA00022692"/>
    </source>
</evidence>
<evidence type="ECO:0000256" key="9">
    <source>
        <dbReference type="RuleBase" id="RU003357"/>
    </source>
</evidence>
<evidence type="ECO:0000313" key="13">
    <source>
        <dbReference type="EMBL" id="MDX5986291.1"/>
    </source>
</evidence>
<keyword evidence="14" id="KW-1185">Reference proteome</keyword>
<dbReference type="InterPro" id="IPR036942">
    <property type="entry name" value="Beta-barrel_TonB_sf"/>
</dbReference>
<keyword evidence="7 8" id="KW-0998">Cell outer membrane</keyword>
<comment type="caution">
    <text evidence="13">The sequence shown here is derived from an EMBL/GenBank/DDBJ whole genome shotgun (WGS) entry which is preliminary data.</text>
</comment>
<keyword evidence="13" id="KW-0675">Receptor</keyword>
<dbReference type="Gene3D" id="2.170.130.10">
    <property type="entry name" value="TonB-dependent receptor, plug domain"/>
    <property type="match status" value="1"/>
</dbReference>
<organism evidence="13 14">
    <name type="scientific">Sphingomonas echinoides</name>
    <dbReference type="NCBI Taxonomy" id="59803"/>
    <lineage>
        <taxon>Bacteria</taxon>
        <taxon>Pseudomonadati</taxon>
        <taxon>Pseudomonadota</taxon>
        <taxon>Alphaproteobacteria</taxon>
        <taxon>Sphingomonadales</taxon>
        <taxon>Sphingomonadaceae</taxon>
        <taxon>Sphingomonas</taxon>
    </lineage>
</organism>
<evidence type="ECO:0000256" key="10">
    <source>
        <dbReference type="SAM" id="SignalP"/>
    </source>
</evidence>
<evidence type="ECO:0000256" key="1">
    <source>
        <dbReference type="ARBA" id="ARBA00004571"/>
    </source>
</evidence>
<evidence type="ECO:0000313" key="14">
    <source>
        <dbReference type="Proteomes" id="UP001279660"/>
    </source>
</evidence>
<proteinExistence type="inferred from homology"/>
<keyword evidence="4 8" id="KW-0812">Transmembrane</keyword>
<evidence type="ECO:0000256" key="7">
    <source>
        <dbReference type="ARBA" id="ARBA00023237"/>
    </source>
</evidence>
<evidence type="ECO:0000256" key="5">
    <source>
        <dbReference type="ARBA" id="ARBA00023077"/>
    </source>
</evidence>
<feature type="signal peptide" evidence="10">
    <location>
        <begin position="1"/>
        <end position="32"/>
    </location>
</feature>
<dbReference type="InterPro" id="IPR039426">
    <property type="entry name" value="TonB-dep_rcpt-like"/>
</dbReference>
<dbReference type="Pfam" id="PF07715">
    <property type="entry name" value="Plug"/>
    <property type="match status" value="1"/>
</dbReference>
<feature type="domain" description="TonB-dependent receptor-like beta-barrel" evidence="11">
    <location>
        <begin position="433"/>
        <end position="966"/>
    </location>
</feature>
<feature type="domain" description="TonB-dependent receptor plug" evidence="12">
    <location>
        <begin position="68"/>
        <end position="185"/>
    </location>
</feature>
<evidence type="ECO:0000259" key="12">
    <source>
        <dbReference type="Pfam" id="PF07715"/>
    </source>
</evidence>
<sequence length="1008" mass="106526">MQTTQARAFARLRSSAAPVALLIALSAGPAFAQTATLPAQAAPTAAAADEDKDKDIVVTGSIFRRSAAETALPITVVTAQNIERAGITNITDAVRSISADGAGSIGNGFTSGFSAGGAAISLRNLGVSSTLVLIDGLRSTNFPLNDDGHNAYVDLNSIPLVNVQQVQVLKDGASSTYGADAIGGVVNIITRKHVTGIEGGVQGGATEKGDGQKYRAHLLAGYGDYDRQGFNVYVGGDYEFGGRITAASRGFPFNTLDLRRINGQDNNRADDTLTQATPNAVVTRVTQTDLNNPLAGSVANATTPALFTSLTPLANCPFGTFSENTSSRVGTACAHDITNEYAQILPRQERMDAVARLSLRISDNIEGYLAGSYARDRVDIINPPRAIRQTQAFGGQPSTATSNPGIVLPVYICSSGINCSTAADRQLNPNNPYAAAYAANPAAGAARIYYLFGDVDSGSKRINEVYRVSGGLSGHFGDSWDWSVQAAYSQDNLRYTVYGWANEAALIKAINTGSYNFVNPSLNSQAVRDAVLPPITALSKSSEATVDASLSRTLFTLPGGDSKLAVGGQFRRETLTNNSLNPNLDVPGLSTAQAYGKRSVWAGFFEFDVPVLSVLNVNLSGRYDHYSTGIGRFSPKATAKFQPIKEIALRGSYSEGFRAPTFAESDPRSSYSGFVGQTPDAGFKAAHPNNAAYTVAYSLGRGYVGNPNIQPEKSKSFTVGTVIEPVRWLTLTADYFNVKKSNLIVTGPQTSDAINAYYSVESKTFASAAAAAAAACAAVAAVGTGYSCNVIDAADPFSLNALPRLLVLNAPYVNASYEVIAGLQFGASARVPITSGLHFETRLDVQETMKYDLHPAGGAVQHYAGTVGPEDLSSGGGTPRWRGNWQNTLILGQVALTTTTYYVGRMKAVAADQSTSVNGDTSCAAVVYKDASGGTSFCNINSFIYTDVNVDFTVNDKFKFFFTVGNAFNARAPIFANNAYTTQPNYLTSWHNAGIVGRTFQAGANFKF</sequence>
<dbReference type="InterPro" id="IPR012910">
    <property type="entry name" value="Plug_dom"/>
</dbReference>
<comment type="subcellular location">
    <subcellularLocation>
        <location evidence="1 8">Cell outer membrane</location>
        <topology evidence="1 8">Multi-pass membrane protein</topology>
    </subcellularLocation>
</comment>
<dbReference type="PANTHER" id="PTHR47234:SF2">
    <property type="entry name" value="TONB-DEPENDENT RECEPTOR"/>
    <property type="match status" value="1"/>
</dbReference>
<accession>A0ABU4PQ67</accession>
<keyword evidence="2 8" id="KW-0813">Transport</keyword>
<comment type="similarity">
    <text evidence="8 9">Belongs to the TonB-dependent receptor family.</text>
</comment>
<name>A0ABU4PQ67_9SPHN</name>
<dbReference type="PROSITE" id="PS52016">
    <property type="entry name" value="TONB_DEPENDENT_REC_3"/>
    <property type="match status" value="1"/>
</dbReference>
<evidence type="ECO:0000256" key="3">
    <source>
        <dbReference type="ARBA" id="ARBA00022452"/>
    </source>
</evidence>
<protein>
    <submittedName>
        <fullName evidence="13">TonB-dependent receptor</fullName>
    </submittedName>
</protein>
<dbReference type="EMBL" id="JAWXXV010000001">
    <property type="protein sequence ID" value="MDX5986291.1"/>
    <property type="molecule type" value="Genomic_DNA"/>
</dbReference>
<dbReference type="Proteomes" id="UP001279660">
    <property type="component" value="Unassembled WGS sequence"/>
</dbReference>